<organism evidence="2 3">
    <name type="scientific">Bacteroides thetaiotaomicron</name>
    <dbReference type="NCBI Taxonomy" id="818"/>
    <lineage>
        <taxon>Bacteria</taxon>
        <taxon>Pseudomonadati</taxon>
        <taxon>Bacteroidota</taxon>
        <taxon>Bacteroidia</taxon>
        <taxon>Bacteroidales</taxon>
        <taxon>Bacteroidaceae</taxon>
        <taxon>Bacteroides</taxon>
    </lineage>
</organism>
<dbReference type="EMBL" id="WCSY01000010">
    <property type="protein sequence ID" value="KAB4312552.1"/>
    <property type="molecule type" value="Genomic_DNA"/>
</dbReference>
<evidence type="ECO:0000313" key="2">
    <source>
        <dbReference type="EMBL" id="KAB4312552.1"/>
    </source>
</evidence>
<feature type="transmembrane region" description="Helical" evidence="1">
    <location>
        <begin position="20"/>
        <end position="38"/>
    </location>
</feature>
<evidence type="ECO:0000313" key="3">
    <source>
        <dbReference type="Proteomes" id="UP000440614"/>
    </source>
</evidence>
<keyword evidence="1" id="KW-1133">Transmembrane helix</keyword>
<dbReference type="Proteomes" id="UP000440614">
    <property type="component" value="Unassembled WGS sequence"/>
</dbReference>
<sequence>MGKEKNTSPTVATYYIKDFSAYLIPNTYYLIPITYYLIPDSYRHSYRSSRHGEILNDLIIPVHQIQHFQVE</sequence>
<keyword evidence="1" id="KW-0812">Transmembrane</keyword>
<proteinExistence type="predicted"/>
<keyword evidence="1" id="KW-0472">Membrane</keyword>
<comment type="caution">
    <text evidence="2">The sequence shown here is derived from an EMBL/GenBank/DDBJ whole genome shotgun (WGS) entry which is preliminary data.</text>
</comment>
<name>A0A6I0PFB6_BACT4</name>
<reference evidence="2 3" key="1">
    <citation type="journal article" date="2019" name="Nat. Med.">
        <title>A library of human gut bacterial isolates paired with longitudinal multiomics data enables mechanistic microbiome research.</title>
        <authorList>
            <person name="Poyet M."/>
            <person name="Groussin M."/>
            <person name="Gibbons S.M."/>
            <person name="Avila-Pacheco J."/>
            <person name="Jiang X."/>
            <person name="Kearney S.M."/>
            <person name="Perrotta A.R."/>
            <person name="Berdy B."/>
            <person name="Zhao S."/>
            <person name="Lieberman T.D."/>
            <person name="Swanson P.K."/>
            <person name="Smith M."/>
            <person name="Roesemann S."/>
            <person name="Alexander J.E."/>
            <person name="Rich S.A."/>
            <person name="Livny J."/>
            <person name="Vlamakis H."/>
            <person name="Clish C."/>
            <person name="Bullock K."/>
            <person name="Deik A."/>
            <person name="Scott J."/>
            <person name="Pierce K.A."/>
            <person name="Xavier R.J."/>
            <person name="Alm E.J."/>
        </authorList>
    </citation>
    <scope>NUCLEOTIDE SEQUENCE [LARGE SCALE GENOMIC DNA]</scope>
    <source>
        <strain evidence="2 3">BIOML-A188</strain>
    </source>
</reference>
<evidence type="ECO:0000256" key="1">
    <source>
        <dbReference type="SAM" id="Phobius"/>
    </source>
</evidence>
<protein>
    <submittedName>
        <fullName evidence="2">Uncharacterized protein</fullName>
    </submittedName>
</protein>
<gene>
    <name evidence="2" type="ORF">GAO51_11800</name>
</gene>
<dbReference type="AlphaFoldDB" id="A0A6I0PFB6"/>
<accession>A0A6I0PFB6</accession>